<protein>
    <submittedName>
        <fullName evidence="1">Uncharacterized protein</fullName>
    </submittedName>
</protein>
<organism evidence="1">
    <name type="scientific">Spongospora subterranea</name>
    <dbReference type="NCBI Taxonomy" id="70186"/>
    <lineage>
        <taxon>Eukaryota</taxon>
        <taxon>Sar</taxon>
        <taxon>Rhizaria</taxon>
        <taxon>Endomyxa</taxon>
        <taxon>Phytomyxea</taxon>
        <taxon>Plasmodiophorida</taxon>
        <taxon>Plasmodiophoridae</taxon>
        <taxon>Spongospora</taxon>
    </lineage>
</organism>
<sequence>RILNQKRCHGSEQLKHQSKRVKRSIFEEVLRTEGTDAFVDTVEEGADVVDDDDEEYLVDENTCQKEVVDNAFSNAIRWVKGAGNHFRKGYTGESRATKYRRAAVANERKEMAAVCYSITDFFKPVAQLNQKNERPLFQDELIAKAIESVSRFTHVGQQQNWERKDTQSKYDYIRHIAVHKHLML</sequence>
<dbReference type="AlphaFoldDB" id="A0A0H5QIZ5"/>
<dbReference type="EMBL" id="HACM01001180">
    <property type="protein sequence ID" value="CRZ01622.1"/>
    <property type="molecule type" value="Transcribed_RNA"/>
</dbReference>
<proteinExistence type="predicted"/>
<evidence type="ECO:0000313" key="1">
    <source>
        <dbReference type="EMBL" id="CRZ01622.1"/>
    </source>
</evidence>
<reference evidence="1" key="1">
    <citation type="submission" date="2015-04" db="EMBL/GenBank/DDBJ databases">
        <title>The genome sequence of the plant pathogenic Rhizarian Plasmodiophora brassicae reveals insights in its biotrophic life cycle and the origin of chitin synthesis.</title>
        <authorList>
            <person name="Schwelm A."/>
            <person name="Fogelqvist J."/>
            <person name="Knaust A."/>
            <person name="Julke S."/>
            <person name="Lilja T."/>
            <person name="Dhandapani V."/>
            <person name="Bonilla-Rosso G."/>
            <person name="Karlsson M."/>
            <person name="Shevchenko A."/>
            <person name="Choi S.R."/>
            <person name="Kim H.G."/>
            <person name="Park J.Y."/>
            <person name="Lim Y.P."/>
            <person name="Ludwig-Muller J."/>
            <person name="Dixelius C."/>
        </authorList>
    </citation>
    <scope>NUCLEOTIDE SEQUENCE</scope>
    <source>
        <tissue evidence="1">Potato root galls</tissue>
    </source>
</reference>
<accession>A0A0H5QIZ5</accession>
<feature type="non-terminal residue" evidence="1">
    <location>
        <position position="1"/>
    </location>
</feature>
<name>A0A0H5QIZ5_9EUKA</name>
<feature type="non-terminal residue" evidence="1">
    <location>
        <position position="184"/>
    </location>
</feature>